<sequence length="280" mass="31385">MEAILFVGHGSRDAEGNRELLRFTEKMAPQFAEPIVETCFLELAEPDMGAGVKRAVERGATSIKVVPLMLFMAGHAKVHIPLFLHEAQAQYPHVRFTYGRPLEVDELILPILEARIQQAAGANEAEETSILLVGRGSSDAGANSDLYKIARLLWERLNVPWVEACFIGVTDPRMEAGLERCVRLGAKRVVVLPYFLFTGVLIKRMEKMVRQFNEESAGVHAEMVPYLGFDDGLVPIWQRRVHQLAHGQALNWQALAEQAIAAGHHQHHHDHDHHHGHHHA</sequence>
<organism evidence="4 5">
    <name type="scientific">Laceyella putida</name>
    <dbReference type="NCBI Taxonomy" id="110101"/>
    <lineage>
        <taxon>Bacteria</taxon>
        <taxon>Bacillati</taxon>
        <taxon>Bacillota</taxon>
        <taxon>Bacilli</taxon>
        <taxon>Bacillales</taxon>
        <taxon>Thermoactinomycetaceae</taxon>
        <taxon>Laceyella</taxon>
    </lineage>
</organism>
<dbReference type="EMBL" id="JBHTBW010000011">
    <property type="protein sequence ID" value="MFC7440422.1"/>
    <property type="molecule type" value="Genomic_DNA"/>
</dbReference>
<evidence type="ECO:0000313" key="5">
    <source>
        <dbReference type="Proteomes" id="UP001596500"/>
    </source>
</evidence>
<keyword evidence="2" id="KW-0456">Lyase</keyword>
<keyword evidence="1" id="KW-0479">Metal-binding</keyword>
<gene>
    <name evidence="4" type="ORF">ACFQNG_04545</name>
</gene>
<dbReference type="Pfam" id="PF01903">
    <property type="entry name" value="CbiX"/>
    <property type="match status" value="2"/>
</dbReference>
<feature type="region of interest" description="Disordered" evidence="3">
    <location>
        <begin position="261"/>
        <end position="280"/>
    </location>
</feature>
<evidence type="ECO:0000313" key="4">
    <source>
        <dbReference type="EMBL" id="MFC7440422.1"/>
    </source>
</evidence>
<protein>
    <submittedName>
        <fullName evidence="4">Sirohydrochlorin chelatase</fullName>
    </submittedName>
</protein>
<dbReference type="InterPro" id="IPR002762">
    <property type="entry name" value="CbiX-like"/>
</dbReference>
<proteinExistence type="predicted"/>
<feature type="compositionally biased region" description="Basic residues" evidence="3">
    <location>
        <begin position="264"/>
        <end position="280"/>
    </location>
</feature>
<name>A0ABW2RHD0_9BACL</name>
<evidence type="ECO:0000256" key="2">
    <source>
        <dbReference type="ARBA" id="ARBA00023239"/>
    </source>
</evidence>
<reference evidence="5" key="1">
    <citation type="journal article" date="2019" name="Int. J. Syst. Evol. Microbiol.">
        <title>The Global Catalogue of Microorganisms (GCM) 10K type strain sequencing project: providing services to taxonomists for standard genome sequencing and annotation.</title>
        <authorList>
            <consortium name="The Broad Institute Genomics Platform"/>
            <consortium name="The Broad Institute Genome Sequencing Center for Infectious Disease"/>
            <person name="Wu L."/>
            <person name="Ma J."/>
        </authorList>
    </citation>
    <scope>NUCLEOTIDE SEQUENCE [LARGE SCALE GENOMIC DNA]</scope>
    <source>
        <strain evidence="5">CGMCC 1.12942</strain>
    </source>
</reference>
<dbReference type="RefSeq" id="WP_379863678.1">
    <property type="nucleotide sequence ID" value="NZ_JBHTBW010000011.1"/>
</dbReference>
<dbReference type="PANTHER" id="PTHR33542:SF3">
    <property type="entry name" value="SIROHYDROCHLORIN FERROCHELATASE, CHLOROPLASTIC"/>
    <property type="match status" value="1"/>
</dbReference>
<dbReference type="Gene3D" id="3.40.50.1400">
    <property type="match status" value="2"/>
</dbReference>
<keyword evidence="5" id="KW-1185">Reference proteome</keyword>
<evidence type="ECO:0000256" key="1">
    <source>
        <dbReference type="ARBA" id="ARBA00022723"/>
    </source>
</evidence>
<accession>A0ABW2RHD0</accession>
<dbReference type="CDD" id="cd03416">
    <property type="entry name" value="CbiX_SirB_N"/>
    <property type="match status" value="1"/>
</dbReference>
<dbReference type="CDD" id="cd03414">
    <property type="entry name" value="CbiX_SirB_C"/>
    <property type="match status" value="1"/>
</dbReference>
<evidence type="ECO:0000256" key="3">
    <source>
        <dbReference type="SAM" id="MobiDB-lite"/>
    </source>
</evidence>
<dbReference type="InterPro" id="IPR050963">
    <property type="entry name" value="Sirohydro_Cobaltochel/CbiX"/>
</dbReference>
<dbReference type="PANTHER" id="PTHR33542">
    <property type="entry name" value="SIROHYDROCHLORIN FERROCHELATASE, CHLOROPLASTIC"/>
    <property type="match status" value="1"/>
</dbReference>
<dbReference type="Proteomes" id="UP001596500">
    <property type="component" value="Unassembled WGS sequence"/>
</dbReference>
<dbReference type="SUPFAM" id="SSF53800">
    <property type="entry name" value="Chelatase"/>
    <property type="match status" value="1"/>
</dbReference>
<comment type="caution">
    <text evidence="4">The sequence shown here is derived from an EMBL/GenBank/DDBJ whole genome shotgun (WGS) entry which is preliminary data.</text>
</comment>